<keyword evidence="7 8" id="KW-0573">Peptidoglycan synthesis</keyword>
<keyword evidence="3 7" id="KW-0963">Cytoplasm</keyword>
<comment type="pathway">
    <text evidence="2 7 8">Cell wall biogenesis; peptidoglycan biosynthesis.</text>
</comment>
<evidence type="ECO:0000256" key="5">
    <source>
        <dbReference type="ARBA" id="ARBA00022741"/>
    </source>
</evidence>
<evidence type="ECO:0000256" key="4">
    <source>
        <dbReference type="ARBA" id="ARBA00022598"/>
    </source>
</evidence>
<dbReference type="RefSeq" id="WP_128761419.1">
    <property type="nucleotide sequence ID" value="NZ_QOVI01000004.1"/>
</dbReference>
<dbReference type="HAMAP" id="MF_00639">
    <property type="entry name" value="MurD"/>
    <property type="match status" value="1"/>
</dbReference>
<dbReference type="UniPathway" id="UPA00219"/>
<dbReference type="PANTHER" id="PTHR43692">
    <property type="entry name" value="UDP-N-ACETYLMURAMOYLALANINE--D-GLUTAMATE LIGASE"/>
    <property type="match status" value="1"/>
</dbReference>
<keyword evidence="7 8" id="KW-0961">Cell wall biogenesis/degradation</keyword>
<dbReference type="GO" id="GO:0005524">
    <property type="term" value="F:ATP binding"/>
    <property type="evidence" value="ECO:0007669"/>
    <property type="project" value="UniProtKB-UniRule"/>
</dbReference>
<feature type="binding site" evidence="7">
    <location>
        <begin position="109"/>
        <end position="115"/>
    </location>
    <ligand>
        <name>ATP</name>
        <dbReference type="ChEBI" id="CHEBI:30616"/>
    </ligand>
</feature>
<dbReference type="OrthoDB" id="9809796at2"/>
<evidence type="ECO:0000256" key="3">
    <source>
        <dbReference type="ARBA" id="ARBA00022490"/>
    </source>
</evidence>
<keyword evidence="5 7" id="KW-0547">Nucleotide-binding</keyword>
<dbReference type="GO" id="GO:0051301">
    <property type="term" value="P:cell division"/>
    <property type="evidence" value="ECO:0007669"/>
    <property type="project" value="UniProtKB-KW"/>
</dbReference>
<dbReference type="InterPro" id="IPR005762">
    <property type="entry name" value="MurD"/>
</dbReference>
<evidence type="ECO:0000256" key="1">
    <source>
        <dbReference type="ARBA" id="ARBA00004496"/>
    </source>
</evidence>
<dbReference type="InterPro" id="IPR036615">
    <property type="entry name" value="Mur_ligase_C_dom_sf"/>
</dbReference>
<dbReference type="SUPFAM" id="SSF53244">
    <property type="entry name" value="MurD-like peptide ligases, peptide-binding domain"/>
    <property type="match status" value="1"/>
</dbReference>
<keyword evidence="12" id="KW-1185">Reference proteome</keyword>
<dbReference type="GO" id="GO:0071555">
    <property type="term" value="P:cell wall organization"/>
    <property type="evidence" value="ECO:0007669"/>
    <property type="project" value="UniProtKB-KW"/>
</dbReference>
<keyword evidence="6 7" id="KW-0067">ATP-binding</keyword>
<comment type="similarity">
    <text evidence="7">Belongs to the MurCDEF family.</text>
</comment>
<evidence type="ECO:0000256" key="8">
    <source>
        <dbReference type="RuleBase" id="RU003664"/>
    </source>
</evidence>
<keyword evidence="7 8" id="KW-0133">Cell shape</keyword>
<dbReference type="GO" id="GO:0008764">
    <property type="term" value="F:UDP-N-acetylmuramoylalanine-D-glutamate ligase activity"/>
    <property type="evidence" value="ECO:0007669"/>
    <property type="project" value="UniProtKB-UniRule"/>
</dbReference>
<dbReference type="NCBIfam" id="TIGR01087">
    <property type="entry name" value="murD"/>
    <property type="match status" value="1"/>
</dbReference>
<sequence length="444" mass="49271">MKRLVILGGGESGIGTAILGKKQGFEVFVSDFGKIKPKYLDVLKDYEIEWEDGGHTEAKILNADLVMKSPGIPDKAPLIKKLVEAGVSVISEIEFAARYTKAILVGITGSNGKTTTTMLVAHMLKQAGLKSVAAGNIGDSFAKWVAVDDQDYYALEISSFQLDGIERFAPNIAILTNITPDHLDRYEYKFENYIRSKFRIAENQTEDDYLIYDADDAVITEWLEQHPVRSQLMPFSISQKLKKGAYYAQEEINIITDDTTMTMSTKNLAIKGVHNTKNAMAASTASKLLSIRKTTIRESLEGFQGVEHRLEQVLKINNVSYINDSKATNVNATFYALDSMNAPTVWIVGGVDKGNDYKDLFPLVNEKVKAIICLGVDNAKLMHHFSGMVETIVETQSMSEAVKIAYKLTGKGDNVLLSPACASFDLFENYEDRGRQFKEAVRNL</sequence>
<comment type="function">
    <text evidence="7 8">Cell wall formation. Catalyzes the addition of glutamate to the nucleotide precursor UDP-N-acetylmuramoyl-L-alanine (UMA).</text>
</comment>
<comment type="catalytic activity">
    <reaction evidence="7 8">
        <text>UDP-N-acetyl-alpha-D-muramoyl-L-alanine + D-glutamate + ATP = UDP-N-acetyl-alpha-D-muramoyl-L-alanyl-D-glutamate + ADP + phosphate + H(+)</text>
        <dbReference type="Rhea" id="RHEA:16429"/>
        <dbReference type="ChEBI" id="CHEBI:15378"/>
        <dbReference type="ChEBI" id="CHEBI:29986"/>
        <dbReference type="ChEBI" id="CHEBI:30616"/>
        <dbReference type="ChEBI" id="CHEBI:43474"/>
        <dbReference type="ChEBI" id="CHEBI:83898"/>
        <dbReference type="ChEBI" id="CHEBI:83900"/>
        <dbReference type="ChEBI" id="CHEBI:456216"/>
        <dbReference type="EC" id="6.3.2.9"/>
    </reaction>
</comment>
<dbReference type="EC" id="6.3.2.9" evidence="7 8"/>
<name>A0A4Q0NS99_9FLAO</name>
<evidence type="ECO:0000313" key="12">
    <source>
        <dbReference type="Proteomes" id="UP000289821"/>
    </source>
</evidence>
<dbReference type="Pfam" id="PF08245">
    <property type="entry name" value="Mur_ligase_M"/>
    <property type="match status" value="1"/>
</dbReference>
<dbReference type="EMBL" id="QOVI01000004">
    <property type="protein sequence ID" value="RXG13995.1"/>
    <property type="molecule type" value="Genomic_DNA"/>
</dbReference>
<dbReference type="GO" id="GO:0005737">
    <property type="term" value="C:cytoplasm"/>
    <property type="evidence" value="ECO:0007669"/>
    <property type="project" value="UniProtKB-SubCell"/>
</dbReference>
<dbReference type="Gene3D" id="3.40.1190.10">
    <property type="entry name" value="Mur-like, catalytic domain"/>
    <property type="match status" value="1"/>
</dbReference>
<dbReference type="InterPro" id="IPR004101">
    <property type="entry name" value="Mur_ligase_C"/>
</dbReference>
<evidence type="ECO:0000256" key="2">
    <source>
        <dbReference type="ARBA" id="ARBA00004752"/>
    </source>
</evidence>
<dbReference type="Pfam" id="PF21377">
    <property type="entry name" value="MurD_N"/>
    <property type="match status" value="1"/>
</dbReference>
<dbReference type="InterPro" id="IPR036565">
    <property type="entry name" value="Mur-like_cat_sf"/>
</dbReference>
<evidence type="ECO:0000313" key="11">
    <source>
        <dbReference type="EMBL" id="RXG13995.1"/>
    </source>
</evidence>
<gene>
    <name evidence="7" type="primary">murD</name>
    <name evidence="11" type="ORF">DSM04_104100</name>
</gene>
<dbReference type="GO" id="GO:0008360">
    <property type="term" value="P:regulation of cell shape"/>
    <property type="evidence" value="ECO:0007669"/>
    <property type="project" value="UniProtKB-KW"/>
</dbReference>
<dbReference type="PANTHER" id="PTHR43692:SF1">
    <property type="entry name" value="UDP-N-ACETYLMURAMOYLALANINE--D-GLUTAMATE LIGASE"/>
    <property type="match status" value="1"/>
</dbReference>
<dbReference type="SUPFAM" id="SSF51984">
    <property type="entry name" value="MurCD N-terminal domain"/>
    <property type="match status" value="1"/>
</dbReference>
<feature type="domain" description="Mur ligase C-terminal" evidence="9">
    <location>
        <begin position="308"/>
        <end position="421"/>
    </location>
</feature>
<dbReference type="Proteomes" id="UP000289821">
    <property type="component" value="Unassembled WGS sequence"/>
</dbReference>
<dbReference type="InterPro" id="IPR013221">
    <property type="entry name" value="Mur_ligase_cen"/>
</dbReference>
<dbReference type="Gene3D" id="3.40.50.720">
    <property type="entry name" value="NAD(P)-binding Rossmann-like Domain"/>
    <property type="match status" value="1"/>
</dbReference>
<keyword evidence="7 8" id="KW-0131">Cell cycle</keyword>
<evidence type="ECO:0000256" key="6">
    <source>
        <dbReference type="ARBA" id="ARBA00022840"/>
    </source>
</evidence>
<accession>A0A4Q0NS99</accession>
<reference evidence="11 12" key="1">
    <citation type="submission" date="2018-07" db="EMBL/GenBank/DDBJ databases">
        <title>Leeuwenhoekiella genomics.</title>
        <authorList>
            <person name="Tahon G."/>
            <person name="Willems A."/>
        </authorList>
    </citation>
    <scope>NUCLEOTIDE SEQUENCE [LARGE SCALE GENOMIC DNA]</scope>
    <source>
        <strain evidence="11 12">R-50232</strain>
    </source>
</reference>
<keyword evidence="4 7" id="KW-0436">Ligase</keyword>
<protein>
    <recommendedName>
        <fullName evidence="7 8">UDP-N-acetylmuramoylalanine--D-glutamate ligase</fullName>
        <ecNumber evidence="7 8">6.3.2.9</ecNumber>
    </recommendedName>
    <alternativeName>
        <fullName evidence="7">D-glutamic acid-adding enzyme</fullName>
    </alternativeName>
    <alternativeName>
        <fullName evidence="7">UDP-N-acetylmuramoyl-L-alanyl-D-glutamate synthetase</fullName>
    </alternativeName>
</protein>
<dbReference type="Pfam" id="PF02875">
    <property type="entry name" value="Mur_ligase_C"/>
    <property type="match status" value="1"/>
</dbReference>
<proteinExistence type="inferred from homology"/>
<feature type="domain" description="Mur ligase central" evidence="10">
    <location>
        <begin position="107"/>
        <end position="285"/>
    </location>
</feature>
<evidence type="ECO:0000259" key="9">
    <source>
        <dbReference type="Pfam" id="PF02875"/>
    </source>
</evidence>
<dbReference type="SUPFAM" id="SSF53623">
    <property type="entry name" value="MurD-like peptide ligases, catalytic domain"/>
    <property type="match status" value="1"/>
</dbReference>
<dbReference type="Gene3D" id="3.90.190.20">
    <property type="entry name" value="Mur ligase, C-terminal domain"/>
    <property type="match status" value="1"/>
</dbReference>
<comment type="subcellular location">
    <subcellularLocation>
        <location evidence="1 7 8">Cytoplasm</location>
    </subcellularLocation>
</comment>
<organism evidence="11 12">
    <name type="scientific">Leeuwenhoekiella aestuarii</name>
    <dbReference type="NCBI Taxonomy" id="2249426"/>
    <lineage>
        <taxon>Bacteria</taxon>
        <taxon>Pseudomonadati</taxon>
        <taxon>Bacteroidota</taxon>
        <taxon>Flavobacteriia</taxon>
        <taxon>Flavobacteriales</taxon>
        <taxon>Flavobacteriaceae</taxon>
        <taxon>Leeuwenhoekiella</taxon>
    </lineage>
</organism>
<keyword evidence="7 8" id="KW-0132">Cell division</keyword>
<evidence type="ECO:0000256" key="7">
    <source>
        <dbReference type="HAMAP-Rule" id="MF_00639"/>
    </source>
</evidence>
<evidence type="ECO:0000259" key="10">
    <source>
        <dbReference type="Pfam" id="PF08245"/>
    </source>
</evidence>
<dbReference type="GO" id="GO:0009252">
    <property type="term" value="P:peptidoglycan biosynthetic process"/>
    <property type="evidence" value="ECO:0007669"/>
    <property type="project" value="UniProtKB-UniRule"/>
</dbReference>
<comment type="caution">
    <text evidence="11">The sequence shown here is derived from an EMBL/GenBank/DDBJ whole genome shotgun (WGS) entry which is preliminary data.</text>
</comment>
<dbReference type="AlphaFoldDB" id="A0A4Q0NS99"/>